<keyword evidence="2" id="KW-1185">Reference proteome</keyword>
<organism evidence="1 2">
    <name type="scientific">Rubroshorea leprosula</name>
    <dbReference type="NCBI Taxonomy" id="152421"/>
    <lineage>
        <taxon>Eukaryota</taxon>
        <taxon>Viridiplantae</taxon>
        <taxon>Streptophyta</taxon>
        <taxon>Embryophyta</taxon>
        <taxon>Tracheophyta</taxon>
        <taxon>Spermatophyta</taxon>
        <taxon>Magnoliopsida</taxon>
        <taxon>eudicotyledons</taxon>
        <taxon>Gunneridae</taxon>
        <taxon>Pentapetalae</taxon>
        <taxon>rosids</taxon>
        <taxon>malvids</taxon>
        <taxon>Malvales</taxon>
        <taxon>Dipterocarpaceae</taxon>
        <taxon>Rubroshorea</taxon>
    </lineage>
</organism>
<protein>
    <submittedName>
        <fullName evidence="1">Uncharacterized protein</fullName>
    </submittedName>
</protein>
<proteinExistence type="predicted"/>
<reference evidence="1 2" key="1">
    <citation type="journal article" date="2021" name="Commun. Biol.">
        <title>The genome of Shorea leprosula (Dipterocarpaceae) highlights the ecological relevance of drought in aseasonal tropical rainforests.</title>
        <authorList>
            <person name="Ng K.K.S."/>
            <person name="Kobayashi M.J."/>
            <person name="Fawcett J.A."/>
            <person name="Hatakeyama M."/>
            <person name="Paape T."/>
            <person name="Ng C.H."/>
            <person name="Ang C.C."/>
            <person name="Tnah L.H."/>
            <person name="Lee C.T."/>
            <person name="Nishiyama T."/>
            <person name="Sese J."/>
            <person name="O'Brien M.J."/>
            <person name="Copetti D."/>
            <person name="Mohd Noor M.I."/>
            <person name="Ong R.C."/>
            <person name="Putra M."/>
            <person name="Sireger I.Z."/>
            <person name="Indrioko S."/>
            <person name="Kosugi Y."/>
            <person name="Izuno A."/>
            <person name="Isagi Y."/>
            <person name="Lee S.L."/>
            <person name="Shimizu K.K."/>
        </authorList>
    </citation>
    <scope>NUCLEOTIDE SEQUENCE [LARGE SCALE GENOMIC DNA]</scope>
    <source>
        <strain evidence="1">214</strain>
    </source>
</reference>
<evidence type="ECO:0000313" key="1">
    <source>
        <dbReference type="EMBL" id="GKV13586.1"/>
    </source>
</evidence>
<dbReference type="Proteomes" id="UP001054252">
    <property type="component" value="Unassembled WGS sequence"/>
</dbReference>
<accession>A0AAV5JRM8</accession>
<sequence length="261" mass="29075">MPPPLSPILGEHSFLNPTFNKDSEFGDDVAQSGDSLVKAVSDQISIMRHTLLEYEEKAQQRSQEVARQLDESFQNLAQNLAQSVAQSVADIIEPQPPPTDLQRQNQNILASTLGGQGNLPQPPPQIQQVTVEPVQPDPVEAAPRAVDLGNHQQPIYMPPPRRPNGGHPQHNATLLREHFQPYVPPMQQNLQDKIDKGILHFPDNAKETMGVDADLFPTMSVGMNAADLRIIARDRTQSYSRCRHVADDLRWVIEEAKACRN</sequence>
<comment type="caution">
    <text evidence="1">The sequence shown here is derived from an EMBL/GenBank/DDBJ whole genome shotgun (WGS) entry which is preliminary data.</text>
</comment>
<evidence type="ECO:0000313" key="2">
    <source>
        <dbReference type="Proteomes" id="UP001054252"/>
    </source>
</evidence>
<gene>
    <name evidence="1" type="ORF">SLEP1_g24581</name>
</gene>
<dbReference type="EMBL" id="BPVZ01000039">
    <property type="protein sequence ID" value="GKV13586.1"/>
    <property type="molecule type" value="Genomic_DNA"/>
</dbReference>
<name>A0AAV5JRM8_9ROSI</name>
<dbReference type="AlphaFoldDB" id="A0AAV5JRM8"/>